<dbReference type="Proteomes" id="UP000717364">
    <property type="component" value="Unassembled WGS sequence"/>
</dbReference>
<comment type="caution">
    <text evidence="2">The sequence shown here is derived from an EMBL/GenBank/DDBJ whole genome shotgun (WGS) entry which is preliminary data.</text>
</comment>
<gene>
    <name evidence="2" type="ORF">IXB50_19185</name>
</gene>
<reference evidence="2" key="1">
    <citation type="submission" date="2020-11" db="EMBL/GenBank/DDBJ databases">
        <authorList>
            <person name="Konstantinou D."/>
            <person name="Gkelis S."/>
            <person name="Popin R."/>
            <person name="Fewer D."/>
            <person name="Sivonen K."/>
        </authorList>
    </citation>
    <scope>NUCLEOTIDE SEQUENCE</scope>
    <source>
        <strain evidence="2">TAU-MAC 1115</strain>
    </source>
</reference>
<keyword evidence="1" id="KW-0732">Signal</keyword>
<name>A0A947DIC4_9CYAN</name>
<dbReference type="EMBL" id="JADOES010000050">
    <property type="protein sequence ID" value="MBT9317551.1"/>
    <property type="molecule type" value="Genomic_DNA"/>
</dbReference>
<dbReference type="AlphaFoldDB" id="A0A947DIC4"/>
<feature type="signal peptide" evidence="1">
    <location>
        <begin position="1"/>
        <end position="36"/>
    </location>
</feature>
<evidence type="ECO:0000256" key="1">
    <source>
        <dbReference type="SAM" id="SignalP"/>
    </source>
</evidence>
<keyword evidence="3" id="KW-1185">Reference proteome</keyword>
<proteinExistence type="predicted"/>
<dbReference type="RefSeq" id="WP_215610614.1">
    <property type="nucleotide sequence ID" value="NZ_JADOES010000050.1"/>
</dbReference>
<organism evidence="2 3">
    <name type="scientific">Leptothoe spongobia TAU-MAC 1115</name>
    <dbReference type="NCBI Taxonomy" id="1967444"/>
    <lineage>
        <taxon>Bacteria</taxon>
        <taxon>Bacillati</taxon>
        <taxon>Cyanobacteriota</taxon>
        <taxon>Cyanophyceae</taxon>
        <taxon>Nodosilineales</taxon>
        <taxon>Cymatolegaceae</taxon>
        <taxon>Leptothoe</taxon>
        <taxon>Leptothoe spongobia</taxon>
    </lineage>
</organism>
<reference evidence="2" key="2">
    <citation type="journal article" date="2021" name="Mar. Drugs">
        <title>Genome Reduction and Secondary Metabolism of the Marine Sponge-Associated Cyanobacterium Leptothoe.</title>
        <authorList>
            <person name="Konstantinou D."/>
            <person name="Popin R.V."/>
            <person name="Fewer D.P."/>
            <person name="Sivonen K."/>
            <person name="Gkelis S."/>
        </authorList>
    </citation>
    <scope>NUCLEOTIDE SEQUENCE</scope>
    <source>
        <strain evidence="2">TAU-MAC 1115</strain>
    </source>
</reference>
<accession>A0A947DIC4</accession>
<evidence type="ECO:0000313" key="3">
    <source>
        <dbReference type="Proteomes" id="UP000717364"/>
    </source>
</evidence>
<evidence type="ECO:0000313" key="2">
    <source>
        <dbReference type="EMBL" id="MBT9317551.1"/>
    </source>
</evidence>
<sequence length="160" mass="17051">MAYLSFRPHCPKFIQSALVLLSATLLSSLSPITALADAVSNAPLADGVYLYGQQSVAAQPGSIYMVFEVTGRQTVGAFYMPSSSFDCFNGDISSTRLDLNVIDSYEQTSHPYSLAVQSETLAAGQVGPELSISGFTPISALSELDEQILETCQTVQADII</sequence>
<feature type="chain" id="PRO_5037395746" evidence="1">
    <location>
        <begin position="37"/>
        <end position="160"/>
    </location>
</feature>
<protein>
    <submittedName>
        <fullName evidence="2">Uncharacterized protein</fullName>
    </submittedName>
</protein>